<evidence type="ECO:0000313" key="1">
    <source>
        <dbReference type="EMBL" id="KAJ7380797.1"/>
    </source>
</evidence>
<keyword evidence="2" id="KW-1185">Reference proteome</keyword>
<proteinExistence type="predicted"/>
<comment type="caution">
    <text evidence="1">The sequence shown here is derived from an EMBL/GenBank/DDBJ whole genome shotgun (WGS) entry which is preliminary data.</text>
</comment>
<dbReference type="AlphaFoldDB" id="A0A9W9ZFQ4"/>
<dbReference type="EMBL" id="MU826352">
    <property type="protein sequence ID" value="KAJ7380797.1"/>
    <property type="molecule type" value="Genomic_DNA"/>
</dbReference>
<reference evidence="1" key="1">
    <citation type="submission" date="2023-01" db="EMBL/GenBank/DDBJ databases">
        <title>Genome assembly of the deep-sea coral Lophelia pertusa.</title>
        <authorList>
            <person name="Herrera S."/>
            <person name="Cordes E."/>
        </authorList>
    </citation>
    <scope>NUCLEOTIDE SEQUENCE</scope>
    <source>
        <strain evidence="1">USNM1676648</strain>
        <tissue evidence="1">Polyp</tissue>
    </source>
</reference>
<name>A0A9W9ZFQ4_9CNID</name>
<organism evidence="1 2">
    <name type="scientific">Desmophyllum pertusum</name>
    <dbReference type="NCBI Taxonomy" id="174260"/>
    <lineage>
        <taxon>Eukaryota</taxon>
        <taxon>Metazoa</taxon>
        <taxon>Cnidaria</taxon>
        <taxon>Anthozoa</taxon>
        <taxon>Hexacorallia</taxon>
        <taxon>Scleractinia</taxon>
        <taxon>Caryophylliina</taxon>
        <taxon>Caryophylliidae</taxon>
        <taxon>Desmophyllum</taxon>
    </lineage>
</organism>
<gene>
    <name evidence="1" type="ORF">OS493_007179</name>
</gene>
<dbReference type="Proteomes" id="UP001163046">
    <property type="component" value="Unassembled WGS sequence"/>
</dbReference>
<evidence type="ECO:0000313" key="2">
    <source>
        <dbReference type="Proteomes" id="UP001163046"/>
    </source>
</evidence>
<protein>
    <submittedName>
        <fullName evidence="1">Uncharacterized protein</fullName>
    </submittedName>
</protein>
<sequence length="155" mass="17360">MEDGLEDVLEVQVHNAVPSFLCLPQFLANVRKRKKLPDPYLLVGNNLTKSAATALMALSGSKSTNDDNFCLKELAGTQVRVYYGCGQIIRIPPAVPPPPRDLCIVNKEYRVYKKADGSLKISNDRQNCHYHMNPRYVQLKHNDFNTIDAKGTRGS</sequence>
<accession>A0A9W9ZFQ4</accession>